<organism evidence="2 3">
    <name type="scientific">Tetrabaena socialis</name>
    <dbReference type="NCBI Taxonomy" id="47790"/>
    <lineage>
        <taxon>Eukaryota</taxon>
        <taxon>Viridiplantae</taxon>
        <taxon>Chlorophyta</taxon>
        <taxon>core chlorophytes</taxon>
        <taxon>Chlorophyceae</taxon>
        <taxon>CS clade</taxon>
        <taxon>Chlamydomonadales</taxon>
        <taxon>Tetrabaenaceae</taxon>
        <taxon>Tetrabaena</taxon>
    </lineage>
</organism>
<gene>
    <name evidence="2" type="ORF">TSOC_001691</name>
</gene>
<keyword evidence="3" id="KW-1185">Reference proteome</keyword>
<dbReference type="PANTHER" id="PTHR32419">
    <property type="entry name" value="GLUTATHIONYL-HYDROQUINONE REDUCTASE"/>
    <property type="match status" value="1"/>
</dbReference>
<dbReference type="OrthoDB" id="507543at2759"/>
<dbReference type="InterPro" id="IPR016639">
    <property type="entry name" value="GST_Omega/GSH"/>
</dbReference>
<evidence type="ECO:0000313" key="3">
    <source>
        <dbReference type="Proteomes" id="UP000236333"/>
    </source>
</evidence>
<dbReference type="SUPFAM" id="SSF52788">
    <property type="entry name" value="Phosphotyrosine protein phosphatases I"/>
    <property type="match status" value="1"/>
</dbReference>
<accession>A0A2J8AG35</accession>
<feature type="non-terminal residue" evidence="2">
    <location>
        <position position="1"/>
    </location>
</feature>
<feature type="region of interest" description="Disordered" evidence="1">
    <location>
        <begin position="114"/>
        <end position="143"/>
    </location>
</feature>
<sequence length="383" mass="41803">LTESDVWLLPTIIRMDAMYGPLFKCGRRRILSAPGGGGDYPALSAWARDIWTLQVPGSLVQIGSTFDLDAARTSYHRSLFPLNPGGIVPYGPTAADLRLDEPAGRGSQALGDVCFPRGGGSGNGKPENRPLTPPKASLGPLDSVGPESARAAGSLADLWPSVSWSRYHLQILFVDRTDTVRARLAAGLFERCAEWNGYGRALYPWTCGLTVGGPRDIHSISKLTALMRGASSLEIMPRYFTRPAEAFEIEDLDRYDLVMALDQEILDDIRQEILAENPPGPDREYYLQKVCLLSNFSHYESEAVLTRRGGFALLPAQLSHLLRTGDMKTSKAVVDVLSPDLSSPDGAAQWDATVAALIMSTASLVKYLVDAYPENMPHWDPVD</sequence>
<dbReference type="Gene3D" id="1.20.1050.10">
    <property type="match status" value="1"/>
</dbReference>
<dbReference type="Proteomes" id="UP000236333">
    <property type="component" value="Unassembled WGS sequence"/>
</dbReference>
<dbReference type="AlphaFoldDB" id="A0A2J8AG35"/>
<dbReference type="InterPro" id="IPR036196">
    <property type="entry name" value="Ptyr_pPase_sf"/>
</dbReference>
<evidence type="ECO:0000256" key="1">
    <source>
        <dbReference type="SAM" id="MobiDB-lite"/>
    </source>
</evidence>
<protein>
    <submittedName>
        <fullName evidence="2">Uncharacterized protein</fullName>
    </submittedName>
</protein>
<dbReference type="EMBL" id="PGGS01000029">
    <property type="protein sequence ID" value="PNH11477.1"/>
    <property type="molecule type" value="Genomic_DNA"/>
</dbReference>
<dbReference type="GO" id="GO:0005737">
    <property type="term" value="C:cytoplasm"/>
    <property type="evidence" value="ECO:0007669"/>
    <property type="project" value="TreeGrafter"/>
</dbReference>
<reference evidence="2 3" key="1">
    <citation type="journal article" date="2017" name="Mol. Biol. Evol.">
        <title>The 4-celled Tetrabaena socialis nuclear genome reveals the essential components for genetic control of cell number at the origin of multicellularity in the volvocine lineage.</title>
        <authorList>
            <person name="Featherston J."/>
            <person name="Arakaki Y."/>
            <person name="Hanschen E.R."/>
            <person name="Ferris P.J."/>
            <person name="Michod R.E."/>
            <person name="Olson B.J.S.C."/>
            <person name="Nozaki H."/>
            <person name="Durand P.M."/>
        </authorList>
    </citation>
    <scope>NUCLEOTIDE SEQUENCE [LARGE SCALE GENOMIC DNA]</scope>
    <source>
        <strain evidence="2 3">NIES-571</strain>
    </source>
</reference>
<proteinExistence type="predicted"/>
<dbReference type="PANTHER" id="PTHR32419:SF6">
    <property type="entry name" value="GLUTATHIONE S-TRANSFERASE OMEGA-LIKE 1-RELATED"/>
    <property type="match status" value="1"/>
</dbReference>
<comment type="caution">
    <text evidence="2">The sequence shown here is derived from an EMBL/GenBank/DDBJ whole genome shotgun (WGS) entry which is preliminary data.</text>
</comment>
<name>A0A2J8AG35_9CHLO</name>
<dbReference type="GO" id="GO:0004364">
    <property type="term" value="F:glutathione transferase activity"/>
    <property type="evidence" value="ECO:0007669"/>
    <property type="project" value="InterPro"/>
</dbReference>
<evidence type="ECO:0000313" key="2">
    <source>
        <dbReference type="EMBL" id="PNH11477.1"/>
    </source>
</evidence>